<evidence type="ECO:0000313" key="3">
    <source>
        <dbReference type="Proteomes" id="UP000664521"/>
    </source>
</evidence>
<evidence type="ECO:0000259" key="1">
    <source>
        <dbReference type="Pfam" id="PF24864"/>
    </source>
</evidence>
<proteinExistence type="predicted"/>
<dbReference type="PANTHER" id="PTHR42085:SF2">
    <property type="entry name" value="F-BOX DOMAIN-CONTAINING PROTEIN"/>
    <property type="match status" value="1"/>
</dbReference>
<dbReference type="EMBL" id="CAJPDS010000028">
    <property type="protein sequence ID" value="CAF9921448.1"/>
    <property type="molecule type" value="Genomic_DNA"/>
</dbReference>
<dbReference type="PANTHER" id="PTHR42085">
    <property type="entry name" value="F-BOX DOMAIN-CONTAINING PROTEIN"/>
    <property type="match status" value="1"/>
</dbReference>
<dbReference type="Proteomes" id="UP000664521">
    <property type="component" value="Unassembled WGS sequence"/>
</dbReference>
<dbReference type="AlphaFoldDB" id="A0A8H3FGE6"/>
<protein>
    <recommendedName>
        <fullName evidence="1">DUF7730 domain-containing protein</fullName>
    </recommendedName>
</protein>
<accession>A0A8H3FGE6</accession>
<dbReference type="Pfam" id="PF24864">
    <property type="entry name" value="DUF7730"/>
    <property type="match status" value="1"/>
</dbReference>
<name>A0A8H3FGE6_9LECA</name>
<evidence type="ECO:0000313" key="2">
    <source>
        <dbReference type="EMBL" id="CAF9921448.1"/>
    </source>
</evidence>
<dbReference type="InterPro" id="IPR056632">
    <property type="entry name" value="DUF7730"/>
</dbReference>
<dbReference type="OrthoDB" id="5421806at2759"/>
<organism evidence="2 3">
    <name type="scientific">Heterodermia speciosa</name>
    <dbReference type="NCBI Taxonomy" id="116794"/>
    <lineage>
        <taxon>Eukaryota</taxon>
        <taxon>Fungi</taxon>
        <taxon>Dikarya</taxon>
        <taxon>Ascomycota</taxon>
        <taxon>Pezizomycotina</taxon>
        <taxon>Lecanoromycetes</taxon>
        <taxon>OSLEUM clade</taxon>
        <taxon>Lecanoromycetidae</taxon>
        <taxon>Caliciales</taxon>
        <taxon>Physciaceae</taxon>
        <taxon>Heterodermia</taxon>
    </lineage>
</organism>
<feature type="domain" description="DUF7730" evidence="1">
    <location>
        <begin position="3"/>
        <end position="130"/>
    </location>
</feature>
<dbReference type="InterPro" id="IPR038883">
    <property type="entry name" value="AN11006-like"/>
</dbReference>
<sequence>MASFLSLPREIRIQIYRELFHCTDLGNLKQNITKEVDGNLLFLDKNCSSNPPLLYAPSQQHKTMSPILRTSGTIYREALKVFYEESSFRFQSQAHLASGLPTVSSIGFPNETFHWIQHVELVINLRHNRPCPASASVHFEALRYFLKRGCSLKSLHLVFNVGCFPSHLAVIGLDEFGEIVHDLGPQLDRISITLRHYLERLPLKYSGIVLPYWSPAIGWYVCNMEKHESIFTFGGLERHNKIPTWTFRPLRDHTPSSSNRSYDDETLYS</sequence>
<reference evidence="2" key="1">
    <citation type="submission" date="2021-03" db="EMBL/GenBank/DDBJ databases">
        <authorList>
            <person name="Tagirdzhanova G."/>
        </authorList>
    </citation>
    <scope>NUCLEOTIDE SEQUENCE</scope>
</reference>
<keyword evidence="3" id="KW-1185">Reference proteome</keyword>
<comment type="caution">
    <text evidence="2">The sequence shown here is derived from an EMBL/GenBank/DDBJ whole genome shotgun (WGS) entry which is preliminary data.</text>
</comment>
<gene>
    <name evidence="2" type="ORF">HETSPECPRED_004549</name>
</gene>